<dbReference type="AlphaFoldDB" id="U5EIL7"/>
<protein>
    <recommendedName>
        <fullName evidence="3">Toxin HicA</fullName>
    </recommendedName>
</protein>
<comment type="caution">
    <text evidence="1">The sequence shown here is derived from an EMBL/GenBank/DDBJ whole genome shotgun (WGS) entry which is preliminary data.</text>
</comment>
<name>U5EIL7_NOCAS</name>
<evidence type="ECO:0000313" key="1">
    <source>
        <dbReference type="EMBL" id="GAD85004.1"/>
    </source>
</evidence>
<dbReference type="Proteomes" id="UP000017048">
    <property type="component" value="Unassembled WGS sequence"/>
</dbReference>
<dbReference type="GeneID" id="91514415"/>
<dbReference type="OrthoDB" id="308644at2"/>
<evidence type="ECO:0000313" key="2">
    <source>
        <dbReference type="Proteomes" id="UP000017048"/>
    </source>
</evidence>
<dbReference type="RefSeq" id="WP_019044305.1">
    <property type="nucleotide sequence ID" value="NZ_BAFO02000025.1"/>
</dbReference>
<organism evidence="1 2">
    <name type="scientific">Nocardia asteroides NBRC 15531</name>
    <dbReference type="NCBI Taxonomy" id="1110697"/>
    <lineage>
        <taxon>Bacteria</taxon>
        <taxon>Bacillati</taxon>
        <taxon>Actinomycetota</taxon>
        <taxon>Actinomycetes</taxon>
        <taxon>Mycobacteriales</taxon>
        <taxon>Nocardiaceae</taxon>
        <taxon>Nocardia</taxon>
    </lineage>
</organism>
<sequence>MGKAEKILAKMREAPTNVRYADLELVCREHFGRPRRHGTSHAVFKTPWPGDPRVNIQEGSNGAAKIYQVRQVLDAIDRLVEWQGREEDVS</sequence>
<reference evidence="1 2" key="1">
    <citation type="journal article" date="2014" name="BMC Genomics">
        <title>Genome based analysis of type-I polyketide synthase and nonribosomal peptide synthetase gene clusters in seven strains of five representative Nocardia species.</title>
        <authorList>
            <person name="Komaki H."/>
            <person name="Ichikawa N."/>
            <person name="Hosoyama A."/>
            <person name="Takahashi-Nakaguchi A."/>
            <person name="Matsuzawa T."/>
            <person name="Suzuki K."/>
            <person name="Fujita N."/>
            <person name="Gonoi T."/>
        </authorList>
    </citation>
    <scope>NUCLEOTIDE SEQUENCE [LARGE SCALE GENOMIC DNA]</scope>
    <source>
        <strain evidence="1 2">NBRC 15531</strain>
    </source>
</reference>
<evidence type="ECO:0008006" key="3">
    <source>
        <dbReference type="Google" id="ProtNLM"/>
    </source>
</evidence>
<gene>
    <name evidence="1" type="ORF">NCAST_25_04270</name>
</gene>
<dbReference type="eggNOG" id="ENOG5032YNH">
    <property type="taxonomic scope" value="Bacteria"/>
</dbReference>
<keyword evidence="2" id="KW-1185">Reference proteome</keyword>
<accession>U5EIL7</accession>
<dbReference type="EMBL" id="BAFO02000025">
    <property type="protein sequence ID" value="GAD85004.1"/>
    <property type="molecule type" value="Genomic_DNA"/>
</dbReference>
<proteinExistence type="predicted"/>